<dbReference type="CDD" id="cd02696">
    <property type="entry name" value="MurNAc-LAA"/>
    <property type="match status" value="1"/>
</dbReference>
<dbReference type="SMART" id="SM00646">
    <property type="entry name" value="Ami_3"/>
    <property type="match status" value="1"/>
</dbReference>
<dbReference type="SUPFAM" id="SSF53187">
    <property type="entry name" value="Zn-dependent exopeptidases"/>
    <property type="match status" value="1"/>
</dbReference>
<dbReference type="Gene3D" id="3.40.630.40">
    <property type="entry name" value="Zn-dependent exopeptidases"/>
    <property type="match status" value="1"/>
</dbReference>
<dbReference type="AlphaFoldDB" id="A0A0B5AW79"/>
<dbReference type="Proteomes" id="UP000031449">
    <property type="component" value="Chromosome"/>
</dbReference>
<dbReference type="InterPro" id="IPR051922">
    <property type="entry name" value="Bact_Sporulation_Assoc"/>
</dbReference>
<dbReference type="GO" id="GO:0009253">
    <property type="term" value="P:peptidoglycan catabolic process"/>
    <property type="evidence" value="ECO:0007669"/>
    <property type="project" value="InterPro"/>
</dbReference>
<dbReference type="KEGG" id="jeo:JMA_29620"/>
<evidence type="ECO:0000259" key="2">
    <source>
        <dbReference type="SMART" id="SM00646"/>
    </source>
</evidence>
<proteinExistence type="predicted"/>
<name>A0A0B5AW79_9BACL</name>
<dbReference type="PANTHER" id="PTHR30032">
    <property type="entry name" value="N-ACETYLMURAMOYL-L-ALANINE AMIDASE-RELATED"/>
    <property type="match status" value="1"/>
</dbReference>
<protein>
    <submittedName>
        <fullName evidence="3">N-acetylmuramoyl-L-alanine amidase</fullName>
        <ecNumber evidence="3">3.5.1.28</ecNumber>
    </submittedName>
</protein>
<dbReference type="GO" id="GO:0008745">
    <property type="term" value="F:N-acetylmuramoyl-L-alanine amidase activity"/>
    <property type="evidence" value="ECO:0007669"/>
    <property type="project" value="UniProtKB-EC"/>
</dbReference>
<organism evidence="3 4">
    <name type="scientific">Jeotgalibacillus malaysiensis</name>
    <dbReference type="NCBI Taxonomy" id="1508404"/>
    <lineage>
        <taxon>Bacteria</taxon>
        <taxon>Bacillati</taxon>
        <taxon>Bacillota</taxon>
        <taxon>Bacilli</taxon>
        <taxon>Bacillales</taxon>
        <taxon>Caryophanaceae</taxon>
        <taxon>Jeotgalibacillus</taxon>
    </lineage>
</organism>
<keyword evidence="4" id="KW-1185">Reference proteome</keyword>
<dbReference type="PANTHER" id="PTHR30032:SF1">
    <property type="entry name" value="N-ACETYLMURAMOYL-L-ALANINE AMIDASE LYTC"/>
    <property type="match status" value="1"/>
</dbReference>
<evidence type="ECO:0000256" key="1">
    <source>
        <dbReference type="SAM" id="SignalP"/>
    </source>
</evidence>
<dbReference type="InterPro" id="IPR002508">
    <property type="entry name" value="MurNAc-LAA_cat"/>
</dbReference>
<dbReference type="BioCyc" id="JESP1508404:G14D9-12243-MONOMER"/>
<keyword evidence="1" id="KW-0732">Signal</keyword>
<feature type="chain" id="PRO_5002112387" evidence="1">
    <location>
        <begin position="25"/>
        <end position="743"/>
    </location>
</feature>
<feature type="signal peptide" evidence="1">
    <location>
        <begin position="1"/>
        <end position="24"/>
    </location>
</feature>
<evidence type="ECO:0000313" key="4">
    <source>
        <dbReference type="Proteomes" id="UP000031449"/>
    </source>
</evidence>
<accession>A0A0B5AW79</accession>
<feature type="domain" description="MurNAc-LAA" evidence="2">
    <location>
        <begin position="95"/>
        <end position="233"/>
    </location>
</feature>
<dbReference type="EMBL" id="CP009416">
    <property type="protein sequence ID" value="AJD92279.1"/>
    <property type="molecule type" value="Genomic_DNA"/>
</dbReference>
<keyword evidence="3" id="KW-0378">Hydrolase</keyword>
<dbReference type="Pfam" id="PF01520">
    <property type="entry name" value="Amidase_3"/>
    <property type="match status" value="1"/>
</dbReference>
<dbReference type="Gene3D" id="3.40.50.12090">
    <property type="match status" value="2"/>
</dbReference>
<sequence>MRYLKSLVVFLLLFTLVPITSASAETAKNIVVIDPGHGGIYGGTAGYSGSRTGYYEKHANLEVSMKLKAELERRGYEVFMTRTSDTYFARPNSEDLKARTKKSNDYVKGKNDRAIFISVHHNASSSPGFRGYETYYWDKNDGIDPNYPPDPLQVKYSPDSKRLAHAIHGNVLQNAPIPEGRGILSEALYVTRNAQMPSVLLEVGYMSNPTEEALIKQSSFQSKVAVGVSNGVDNFFNTYSVYDHNGVLIATYNNKQQALDFAAKQTNVRVVYDRTNTEVYNNIKRDFAVYHSSMLSFKHYFVSQQEAIKFAEGWRNTRVVDNRNGKVLWSNYLPPKYEVHHASQGLLKKLYDEKSAVDYAAGYANTRVIDKSNSYILWSNYMKKNYQVTHPQKGNLVAFFSKNEAVDYAKKFANTKVVNKTNNKVEFDNTDPNHKYTFNKEEISAENRTLTAIEVSKTLYPNGFSSSSAHKKVILTTAFEYADALSAGPLAAQYSNAPILLSGADTIRPEVIAEMKRLGAQEVVVIGGPDAISESVVNQLKGQGLKTDRISGSTRYETNEKVNQRLTGVKEAMVVSGRNYPDALSAASVAVNRNASIVLLSDNKVDQPTLDYLNAKKVSVIGGDQVVSTSQENQIKTFIGADLVTRLGGETRYETNIAVLNHYNDVLSPKVLVSTGRNFPDALASSSLSKANNAPLLLTGDKMTDGLHEYTQSLGQNAAVEKVKVIGGSVNSQVIDQIVNNMK</sequence>
<dbReference type="STRING" id="1508404.JMA_29620"/>
<dbReference type="EC" id="3.5.1.28" evidence="3"/>
<dbReference type="OrthoDB" id="9763643at2"/>
<evidence type="ECO:0000313" key="3">
    <source>
        <dbReference type="EMBL" id="AJD92279.1"/>
    </source>
</evidence>
<dbReference type="InterPro" id="IPR007253">
    <property type="entry name" value="Cell_wall-bd_2"/>
</dbReference>
<dbReference type="Pfam" id="PF04122">
    <property type="entry name" value="CW_binding_2"/>
    <property type="match status" value="3"/>
</dbReference>
<reference evidence="3 4" key="1">
    <citation type="submission" date="2014-08" db="EMBL/GenBank/DDBJ databases">
        <title>Complete genome of a marine bacteria Jeotgalibacillus malaysiensis.</title>
        <authorList>
            <person name="Yaakop A.S."/>
            <person name="Chan K.-G."/>
            <person name="Goh K.M."/>
        </authorList>
    </citation>
    <scope>NUCLEOTIDE SEQUENCE [LARGE SCALE GENOMIC DNA]</scope>
    <source>
        <strain evidence="3 4">D5</strain>
    </source>
</reference>
<gene>
    <name evidence="3" type="ORF">JMA_29620</name>
</gene>
<dbReference type="HOGENOM" id="CLU_373761_0_0_9"/>